<gene>
    <name evidence="7" type="ORF">AK830_g4768</name>
</gene>
<feature type="compositionally biased region" description="Basic and acidic residues" evidence="5">
    <location>
        <begin position="648"/>
        <end position="672"/>
    </location>
</feature>
<evidence type="ECO:0000256" key="2">
    <source>
        <dbReference type="ARBA" id="ARBA00004496"/>
    </source>
</evidence>
<dbReference type="PANTHER" id="PTHR17616:SF8">
    <property type="entry name" value="TRANSCRIPTIONAL COACTIVATOR YORKIE"/>
    <property type="match status" value="1"/>
</dbReference>
<evidence type="ECO:0000256" key="4">
    <source>
        <dbReference type="ARBA" id="ARBA00023242"/>
    </source>
</evidence>
<dbReference type="CDD" id="cd00201">
    <property type="entry name" value="WW"/>
    <property type="match status" value="4"/>
</dbReference>
<evidence type="ECO:0000256" key="1">
    <source>
        <dbReference type="ARBA" id="ARBA00004123"/>
    </source>
</evidence>
<comment type="caution">
    <text evidence="7">The sequence shown here is derived from an EMBL/GenBank/DDBJ whole genome shotgun (WGS) entry which is preliminary data.</text>
</comment>
<evidence type="ECO:0000259" key="6">
    <source>
        <dbReference type="PROSITE" id="PS50020"/>
    </source>
</evidence>
<proteinExistence type="predicted"/>
<dbReference type="GO" id="GO:0035329">
    <property type="term" value="P:hippo signaling"/>
    <property type="evidence" value="ECO:0007669"/>
    <property type="project" value="TreeGrafter"/>
</dbReference>
<dbReference type="EMBL" id="LKCW01000059">
    <property type="protein sequence ID" value="KPM41787.1"/>
    <property type="molecule type" value="Genomic_DNA"/>
</dbReference>
<keyword evidence="8" id="KW-1185">Reference proteome</keyword>
<dbReference type="SUPFAM" id="SSF51045">
    <property type="entry name" value="WW domain"/>
    <property type="match status" value="4"/>
</dbReference>
<feature type="region of interest" description="Disordered" evidence="5">
    <location>
        <begin position="589"/>
        <end position="631"/>
    </location>
</feature>
<feature type="region of interest" description="Disordered" evidence="5">
    <location>
        <begin position="369"/>
        <end position="469"/>
    </location>
</feature>
<dbReference type="PROSITE" id="PS50020">
    <property type="entry name" value="WW_DOMAIN_2"/>
    <property type="match status" value="4"/>
</dbReference>
<dbReference type="GO" id="GO:0005737">
    <property type="term" value="C:cytoplasm"/>
    <property type="evidence" value="ECO:0007669"/>
    <property type="project" value="UniProtKB-SubCell"/>
</dbReference>
<dbReference type="Pfam" id="PF00397">
    <property type="entry name" value="WW"/>
    <property type="match status" value="4"/>
</dbReference>
<dbReference type="OrthoDB" id="3045089at2759"/>
<feature type="domain" description="WW" evidence="6">
    <location>
        <begin position="567"/>
        <end position="600"/>
    </location>
</feature>
<evidence type="ECO:0000313" key="8">
    <source>
        <dbReference type="Proteomes" id="UP000050424"/>
    </source>
</evidence>
<dbReference type="InterPro" id="IPR001202">
    <property type="entry name" value="WW_dom"/>
</dbReference>
<feature type="compositionally biased region" description="Low complexity" evidence="5">
    <location>
        <begin position="369"/>
        <end position="382"/>
    </location>
</feature>
<evidence type="ECO:0000256" key="5">
    <source>
        <dbReference type="SAM" id="MobiDB-lite"/>
    </source>
</evidence>
<feature type="domain" description="WW" evidence="6">
    <location>
        <begin position="456"/>
        <end position="489"/>
    </location>
</feature>
<protein>
    <recommendedName>
        <fullName evidence="6">WW domain-containing protein</fullName>
    </recommendedName>
</protein>
<feature type="compositionally biased region" description="Low complexity" evidence="5">
    <location>
        <begin position="598"/>
        <end position="618"/>
    </location>
</feature>
<dbReference type="InterPro" id="IPR036020">
    <property type="entry name" value="WW_dom_sf"/>
</dbReference>
<evidence type="ECO:0000256" key="3">
    <source>
        <dbReference type="ARBA" id="ARBA00022490"/>
    </source>
</evidence>
<feature type="compositionally biased region" description="Polar residues" evidence="5">
    <location>
        <begin position="406"/>
        <end position="422"/>
    </location>
</feature>
<comment type="subcellular location">
    <subcellularLocation>
        <location evidence="2">Cytoplasm</location>
    </subcellularLocation>
    <subcellularLocation>
        <location evidence="1">Nucleus</location>
    </subcellularLocation>
</comment>
<name>A0A0P7B5T1_9HYPO</name>
<organism evidence="7 8">
    <name type="scientific">Neonectria ditissima</name>
    <dbReference type="NCBI Taxonomy" id="78410"/>
    <lineage>
        <taxon>Eukaryota</taxon>
        <taxon>Fungi</taxon>
        <taxon>Dikarya</taxon>
        <taxon>Ascomycota</taxon>
        <taxon>Pezizomycotina</taxon>
        <taxon>Sordariomycetes</taxon>
        <taxon>Hypocreomycetidae</taxon>
        <taxon>Hypocreales</taxon>
        <taxon>Nectriaceae</taxon>
        <taxon>Neonectria</taxon>
    </lineage>
</organism>
<accession>A0A0P7B5T1</accession>
<keyword evidence="4" id="KW-0539">Nucleus</keyword>
<dbReference type="AlphaFoldDB" id="A0A0P7B5T1"/>
<dbReference type="InterPro" id="IPR051583">
    <property type="entry name" value="YAP1"/>
</dbReference>
<feature type="domain" description="WW" evidence="6">
    <location>
        <begin position="530"/>
        <end position="563"/>
    </location>
</feature>
<dbReference type="SMART" id="SM00456">
    <property type="entry name" value="WW"/>
    <property type="match status" value="4"/>
</dbReference>
<dbReference type="Proteomes" id="UP000050424">
    <property type="component" value="Unassembled WGS sequence"/>
</dbReference>
<feature type="domain" description="WW" evidence="6">
    <location>
        <begin position="493"/>
        <end position="526"/>
    </location>
</feature>
<reference evidence="7 8" key="1">
    <citation type="submission" date="2015-09" db="EMBL/GenBank/DDBJ databases">
        <title>Draft genome of a European isolate of the apple canker pathogen Neonectria ditissima.</title>
        <authorList>
            <person name="Gomez-Cortecero A."/>
            <person name="Harrison R.J."/>
            <person name="Armitage A.D."/>
        </authorList>
    </citation>
    <scope>NUCLEOTIDE SEQUENCE [LARGE SCALE GENOMIC DNA]</scope>
    <source>
        <strain evidence="7 8">R09/05</strain>
    </source>
</reference>
<dbReference type="PANTHER" id="PTHR17616">
    <property type="entry name" value="YES-ASSOCIATED PROTEIN YAP1 FAMILY MEMBER"/>
    <property type="match status" value="1"/>
</dbReference>
<dbReference type="PROSITE" id="PS01159">
    <property type="entry name" value="WW_DOMAIN_1"/>
    <property type="match status" value="4"/>
</dbReference>
<feature type="compositionally biased region" description="Low complexity" evidence="5">
    <location>
        <begin position="433"/>
        <end position="455"/>
    </location>
</feature>
<feature type="region of interest" description="Disordered" evidence="5">
    <location>
        <begin position="648"/>
        <end position="673"/>
    </location>
</feature>
<keyword evidence="3" id="KW-0963">Cytoplasm</keyword>
<dbReference type="GO" id="GO:0045944">
    <property type="term" value="P:positive regulation of transcription by RNA polymerase II"/>
    <property type="evidence" value="ECO:0007669"/>
    <property type="project" value="TreeGrafter"/>
</dbReference>
<dbReference type="GO" id="GO:0003713">
    <property type="term" value="F:transcription coactivator activity"/>
    <property type="evidence" value="ECO:0007669"/>
    <property type="project" value="TreeGrafter"/>
</dbReference>
<evidence type="ECO:0000313" key="7">
    <source>
        <dbReference type="EMBL" id="KPM41787.1"/>
    </source>
</evidence>
<dbReference type="Gene3D" id="2.20.70.10">
    <property type="match status" value="4"/>
</dbReference>
<dbReference type="STRING" id="78410.A0A0P7B5T1"/>
<dbReference type="GO" id="GO:0005634">
    <property type="term" value="C:nucleus"/>
    <property type="evidence" value="ECO:0007669"/>
    <property type="project" value="UniProtKB-SubCell"/>
</dbReference>
<sequence>MSDPITASIQIGISAVKASAAIATWWQVRQANKRDEGQGAPSGKGAGLDEIFLVFSSLGQRLMALDVINYDALPLALEAVVAAMDTSEDALSYELGLLDTILQYLVACAFVFCAACHPMPIYYGFGCGVMNHPTWANPENKSFWNLDMDQAIAYFKSVPHPWKLLKKSPSEISKSEPTYEQVDKKSMKLGQSLYADVVKQFEKVGYPQPLPPNDNIKIGFWSFPFATYGGASIYADHGHDFSGLSAWQLDPGRFLYAWTVGEQADLRPGQAILLPDEHIRALAAWLEGLNGITFKVLLDSELDWSKLKFKASTKKYLMAQTGSEYGIRNVPEVIVRNPDPMAALTARLDTLHMLSTSVPLVKAKESPVASANPSLPSLSSPEPIAPQSPGAYIPTPTSPLPTISPQAMSPSTASELANTHTGAQVPRVEPYISSAPTSPQVSSSPLSTIGSLDSLPPLPPDWEQRFTPDGRPYYANYNTQATTWERPAPIPLYPLPPGWEERTTPDGRTYYANYNTQATTWERPAPTPLPPLPSEWEVRLTPDGRAYYVNHNTQTTTWERPAPASLPPLPPGWEQALTPDGRIYYVNHNSKSTSWDRPSSTDTIPPSYPTSPSRRPVSLSTASSSFGMPYSDAGSSITMQSYSTVDAVRSDQDLVKPSDRPRRPPQKRRELGNTRLYTGQGKTVCWVAEMPVTTDIYEQLPSDQHESSYIRHTALAGEISDLQKLDYALRQAGRTEVLIGVNVHEESTYKREVLNSQLIATLGSVMEELTTHSFSREFAERCNGSPLTGIVVCVMVHQDRMKELPWLRQMGLSFLWDPPSSVRISDSKKNDNKFYDDSHKATRKILGKDVKLFMNEYTTSVRLQNWAKGNTFIPDMASGGVPIQVLLCSTYRPWGLGLLGKE</sequence>